<keyword evidence="2" id="KW-1185">Reference proteome</keyword>
<keyword evidence="1" id="KW-0548">Nucleotidyltransferase</keyword>
<dbReference type="GO" id="GO:0003964">
    <property type="term" value="F:RNA-directed DNA polymerase activity"/>
    <property type="evidence" value="ECO:0007669"/>
    <property type="project" value="UniProtKB-KW"/>
</dbReference>
<keyword evidence="1" id="KW-0695">RNA-directed DNA polymerase</keyword>
<dbReference type="AlphaFoldDB" id="A0A5E4LZ32"/>
<dbReference type="Proteomes" id="UP000325440">
    <property type="component" value="Unassembled WGS sequence"/>
</dbReference>
<protein>
    <submittedName>
        <fullName evidence="1">Reverse transcriptase domain</fullName>
    </submittedName>
</protein>
<evidence type="ECO:0000313" key="2">
    <source>
        <dbReference type="Proteomes" id="UP000325440"/>
    </source>
</evidence>
<gene>
    <name evidence="1" type="ORF">CINCED_3A015482</name>
</gene>
<evidence type="ECO:0000313" key="1">
    <source>
        <dbReference type="EMBL" id="VVC24954.1"/>
    </source>
</evidence>
<dbReference type="EMBL" id="CABPRJ010000007">
    <property type="protein sequence ID" value="VVC24954.1"/>
    <property type="molecule type" value="Genomic_DNA"/>
</dbReference>
<reference evidence="1 2" key="1">
    <citation type="submission" date="2019-08" db="EMBL/GenBank/DDBJ databases">
        <authorList>
            <person name="Alioto T."/>
            <person name="Alioto T."/>
            <person name="Gomez Garrido J."/>
        </authorList>
    </citation>
    <scope>NUCLEOTIDE SEQUENCE [LARGE SCALE GENOMIC DNA]</scope>
</reference>
<proteinExistence type="predicted"/>
<organism evidence="1 2">
    <name type="scientific">Cinara cedri</name>
    <dbReference type="NCBI Taxonomy" id="506608"/>
    <lineage>
        <taxon>Eukaryota</taxon>
        <taxon>Metazoa</taxon>
        <taxon>Ecdysozoa</taxon>
        <taxon>Arthropoda</taxon>
        <taxon>Hexapoda</taxon>
        <taxon>Insecta</taxon>
        <taxon>Pterygota</taxon>
        <taxon>Neoptera</taxon>
        <taxon>Paraneoptera</taxon>
        <taxon>Hemiptera</taxon>
        <taxon>Sternorrhyncha</taxon>
        <taxon>Aphidomorpha</taxon>
        <taxon>Aphidoidea</taxon>
        <taxon>Aphididae</taxon>
        <taxon>Lachninae</taxon>
        <taxon>Cinara</taxon>
    </lineage>
</organism>
<accession>A0A5E4LZ32</accession>
<sequence>MMNYNQQNKAYKLVKRYFSEKKSQCTHIKDKKRNLPIDETAIARRWKEYEEELYGDEDNTDSLIGNLVDDVFVSSTRILKLEFEDALQAMKKNRAPGADNLTAELLQQTGDEIKNILISTNIEARLANDQYGFRKNEGTREAISGLRIILEKQIERQKITHMAFVDLEKTFDSINWACLFKILEESEIDFRDRCILHKLYEEQKVIININSTISTAKVQKGNADFRKLRETYGPHDRPTEHTIRYTIVKFEIQFSLLDNTRPNRPHPTRNEENIAAVAGKVRGDRDESIRRRSQQLGLSDEAHSWLNGYINKQNCRIWAEEQPKEVQELPSHPDKIIVWCGL</sequence>
<name>A0A5E4LZ32_9HEMI</name>
<dbReference type="PANTHER" id="PTHR19446">
    <property type="entry name" value="REVERSE TRANSCRIPTASES"/>
    <property type="match status" value="1"/>
</dbReference>
<dbReference type="OrthoDB" id="10040454at2759"/>
<keyword evidence="1" id="KW-0808">Transferase</keyword>